<accession>A0A3G9G8Q0</accession>
<organism evidence="1 2">
    <name type="scientific">Asticcacaulis excentricus</name>
    <dbReference type="NCBI Taxonomy" id="78587"/>
    <lineage>
        <taxon>Bacteria</taxon>
        <taxon>Pseudomonadati</taxon>
        <taxon>Pseudomonadota</taxon>
        <taxon>Alphaproteobacteria</taxon>
        <taxon>Caulobacterales</taxon>
        <taxon>Caulobacteraceae</taxon>
        <taxon>Asticcacaulis</taxon>
    </lineage>
</organism>
<dbReference type="AlphaFoldDB" id="A0A3G9G8Q0"/>
<dbReference type="EMBL" id="AP018827">
    <property type="protein sequence ID" value="BBF80708.1"/>
    <property type="molecule type" value="Genomic_DNA"/>
</dbReference>
<proteinExistence type="predicted"/>
<evidence type="ECO:0000313" key="2">
    <source>
        <dbReference type="Proteomes" id="UP000278756"/>
    </source>
</evidence>
<name>A0A3G9G8Q0_9CAUL</name>
<protein>
    <submittedName>
        <fullName evidence="1">Uncharacterized protein</fullName>
    </submittedName>
</protein>
<dbReference type="Proteomes" id="UP000278756">
    <property type="component" value="Chromosome 1"/>
</dbReference>
<evidence type="ECO:0000313" key="1">
    <source>
        <dbReference type="EMBL" id="BBF80708.1"/>
    </source>
</evidence>
<reference evidence="2" key="2">
    <citation type="journal article" date="2017" name="Plant Physiol. Biochem.">
        <title>Differential oxidative and antioxidative response of duckweed Lemna minor toward plant growth promoting/inhibiting bacteria.</title>
        <authorList>
            <person name="Ishizawa H."/>
            <person name="Kuroda M."/>
            <person name="Morikawa M."/>
            <person name="Ike M."/>
        </authorList>
    </citation>
    <scope>NUCLEOTIDE SEQUENCE [LARGE SCALE GENOMIC DNA]</scope>
    <source>
        <strain evidence="2">M6</strain>
    </source>
</reference>
<gene>
    <name evidence="1" type="ORF">EM6_1293</name>
</gene>
<reference evidence="2" key="1">
    <citation type="journal article" date="2017" name="Biotechnol. Biofuels">
        <title>Evaluation of environmental bacterial communities as a factor affecting the growth of duckweed Lemna minor.</title>
        <authorList>
            <person name="Ishizawa H."/>
            <person name="Kuroda M."/>
            <person name="Morikawa M."/>
            <person name="Ike M."/>
        </authorList>
    </citation>
    <scope>NUCLEOTIDE SEQUENCE [LARGE SCALE GENOMIC DNA]</scope>
    <source>
        <strain evidence="2">M6</strain>
    </source>
</reference>
<sequence>MASVRWKMNPCGLCYVFRLSGCFSALRTGMQVQEQKDLRMIR</sequence>